<evidence type="ECO:0000256" key="1">
    <source>
        <dbReference type="SAM" id="Phobius"/>
    </source>
</evidence>
<dbReference type="PANTHER" id="PTHR35813">
    <property type="entry name" value="INNER MEMBRANE PROTEIN YBAN"/>
    <property type="match status" value="1"/>
</dbReference>
<dbReference type="RefSeq" id="WP_092057820.1">
    <property type="nucleotide sequence ID" value="NZ_FOJJ01000037.1"/>
</dbReference>
<protein>
    <submittedName>
        <fullName evidence="2">DUF454 domain-containing protein</fullName>
    </submittedName>
</protein>
<gene>
    <name evidence="2" type="ORF">FL622_07940</name>
</gene>
<dbReference type="OrthoDB" id="9816293at2"/>
<dbReference type="PANTHER" id="PTHR35813:SF1">
    <property type="entry name" value="INNER MEMBRANE PROTEIN YBAN"/>
    <property type="match status" value="1"/>
</dbReference>
<feature type="transmembrane region" description="Helical" evidence="1">
    <location>
        <begin position="74"/>
        <end position="92"/>
    </location>
</feature>
<keyword evidence="3" id="KW-1185">Reference proteome</keyword>
<feature type="transmembrane region" description="Helical" evidence="1">
    <location>
        <begin position="99"/>
        <end position="117"/>
    </location>
</feature>
<accession>A0A550JFK9</accession>
<dbReference type="Proteomes" id="UP000317155">
    <property type="component" value="Unassembled WGS sequence"/>
</dbReference>
<keyword evidence="1" id="KW-0812">Transmembrane</keyword>
<dbReference type="EMBL" id="VJVV01000005">
    <property type="protein sequence ID" value="TRO81992.1"/>
    <property type="molecule type" value="Genomic_DNA"/>
</dbReference>
<dbReference type="GO" id="GO:0005886">
    <property type="term" value="C:plasma membrane"/>
    <property type="evidence" value="ECO:0007669"/>
    <property type="project" value="TreeGrafter"/>
</dbReference>
<evidence type="ECO:0000313" key="3">
    <source>
        <dbReference type="Proteomes" id="UP000317155"/>
    </source>
</evidence>
<dbReference type="PIRSF" id="PIRSF016789">
    <property type="entry name" value="DUF454"/>
    <property type="match status" value="1"/>
</dbReference>
<dbReference type="AlphaFoldDB" id="A0A550JFK9"/>
<proteinExistence type="predicted"/>
<evidence type="ECO:0000313" key="2">
    <source>
        <dbReference type="EMBL" id="TRO81992.1"/>
    </source>
</evidence>
<organism evidence="2 3">
    <name type="scientific">Trichloromonas acetexigens</name>
    <dbReference type="NCBI Taxonomy" id="38815"/>
    <lineage>
        <taxon>Bacteria</taxon>
        <taxon>Pseudomonadati</taxon>
        <taxon>Thermodesulfobacteriota</taxon>
        <taxon>Desulfuromonadia</taxon>
        <taxon>Desulfuromonadales</taxon>
        <taxon>Trichloromonadaceae</taxon>
        <taxon>Trichloromonas</taxon>
    </lineage>
</organism>
<dbReference type="InterPro" id="IPR007401">
    <property type="entry name" value="DUF454"/>
</dbReference>
<keyword evidence="1" id="KW-0472">Membrane</keyword>
<reference evidence="2 3" key="1">
    <citation type="submission" date="2019-07" db="EMBL/GenBank/DDBJ databases">
        <title>Insights of Desulfuromonas acetexigens electromicrobiology.</title>
        <authorList>
            <person name="Katuri K."/>
            <person name="Sapireddy V."/>
            <person name="Shaw D.R."/>
            <person name="Saikaly P."/>
        </authorList>
    </citation>
    <scope>NUCLEOTIDE SEQUENCE [LARGE SCALE GENOMIC DNA]</scope>
    <source>
        <strain evidence="2 3">2873</strain>
    </source>
</reference>
<comment type="caution">
    <text evidence="2">The sequence shown here is derived from an EMBL/GenBank/DDBJ whole genome shotgun (WGS) entry which is preliminary data.</text>
</comment>
<dbReference type="Pfam" id="PF04304">
    <property type="entry name" value="DUF454"/>
    <property type="match status" value="1"/>
</dbReference>
<name>A0A550JFK9_9BACT</name>
<keyword evidence="1" id="KW-1133">Transmembrane helix</keyword>
<sequence length="123" mass="13682">MRWLLFACGWLSVALAILGLFLPVLPTVPFLLLALACFSRSSDRFHTWLVEHEQLGPLVRPYLAGAGMPLKAKVKAILLVWASILLSTFFLIERLWLQILLPLIALGVTLYLLRLPTADGDGD</sequence>